<dbReference type="EMBL" id="CP132970">
    <property type="protein sequence ID" value="XBW03684.1"/>
    <property type="molecule type" value="Genomic_DNA"/>
</dbReference>
<accession>A0AAU7UV51</accession>
<feature type="region of interest" description="Disordered" evidence="1">
    <location>
        <begin position="1"/>
        <end position="30"/>
    </location>
</feature>
<dbReference type="RefSeq" id="WP_248689237.1">
    <property type="nucleotide sequence ID" value="NZ_CP132970.1"/>
</dbReference>
<sequence>MSDKSRGSAGQKRAAKAKKRAQKNQGTMVSLADRSRRTAVDEYQRLIPIFHAWLLDSGISTGVEMAAAHVVGVGQAVDLLAQDTIRFSATAWRTSAIDHLLRAACGSPVLTVGNTDQQFPSAELDTTALIAAPEPVDWSEPDQFDIAAAVEGPDQWSGEHSGRVYVSVHVDCR</sequence>
<reference evidence="2" key="1">
    <citation type="submission" date="2023-08" db="EMBL/GenBank/DDBJ databases">
        <title>The novel hydrolase IpcH responsible for the initial isoprocarb degradation step in Rhodococcus sp. D-6.</title>
        <authorList>
            <person name="Zhu Q."/>
        </authorList>
    </citation>
    <scope>NUCLEOTIDE SEQUENCE</scope>
    <source>
        <strain evidence="2">D-6</strain>
    </source>
</reference>
<protein>
    <submittedName>
        <fullName evidence="2">Uncharacterized protein</fullName>
    </submittedName>
</protein>
<gene>
    <name evidence="2" type="ORF">RBB84_20810</name>
</gene>
<dbReference type="AlphaFoldDB" id="A0AAU7UV51"/>
<proteinExistence type="predicted"/>
<evidence type="ECO:0000313" key="2">
    <source>
        <dbReference type="EMBL" id="XBW03684.1"/>
    </source>
</evidence>
<organism evidence="2">
    <name type="scientific">Rhodococcus sp. D-6</name>
    <dbReference type="NCBI Taxonomy" id="1387842"/>
    <lineage>
        <taxon>Bacteria</taxon>
        <taxon>Bacillati</taxon>
        <taxon>Actinomycetota</taxon>
        <taxon>Actinomycetes</taxon>
        <taxon>Mycobacteriales</taxon>
        <taxon>Nocardiaceae</taxon>
        <taxon>Rhodococcus</taxon>
    </lineage>
</organism>
<dbReference type="KEGG" id="rhox:RBB84_20810"/>
<evidence type="ECO:0000256" key="1">
    <source>
        <dbReference type="SAM" id="MobiDB-lite"/>
    </source>
</evidence>
<name>A0AAU7UV51_9NOCA</name>
<feature type="compositionally biased region" description="Basic residues" evidence="1">
    <location>
        <begin position="13"/>
        <end position="22"/>
    </location>
</feature>